<evidence type="ECO:0000256" key="1">
    <source>
        <dbReference type="SAM" id="Coils"/>
    </source>
</evidence>
<dbReference type="AlphaFoldDB" id="A0A9P6CT36"/>
<reference evidence="2" key="1">
    <citation type="submission" date="2020-11" db="EMBL/GenBank/DDBJ databases">
        <authorList>
            <consortium name="DOE Joint Genome Institute"/>
            <person name="Ahrendt S."/>
            <person name="Riley R."/>
            <person name="Andreopoulos W."/>
            <person name="Labutti K."/>
            <person name="Pangilinan J."/>
            <person name="Ruiz-Duenas F.J."/>
            <person name="Barrasa J.M."/>
            <person name="Sanchez-Garcia M."/>
            <person name="Camarero S."/>
            <person name="Miyauchi S."/>
            <person name="Serrano A."/>
            <person name="Linde D."/>
            <person name="Babiker R."/>
            <person name="Drula E."/>
            <person name="Ayuso-Fernandez I."/>
            <person name="Pacheco R."/>
            <person name="Padilla G."/>
            <person name="Ferreira P."/>
            <person name="Barriuso J."/>
            <person name="Kellner H."/>
            <person name="Castanera R."/>
            <person name="Alfaro M."/>
            <person name="Ramirez L."/>
            <person name="Pisabarro A.G."/>
            <person name="Kuo A."/>
            <person name="Tritt A."/>
            <person name="Lipzen A."/>
            <person name="He G."/>
            <person name="Yan M."/>
            <person name="Ng V."/>
            <person name="Cullen D."/>
            <person name="Martin F."/>
            <person name="Rosso M.-N."/>
            <person name="Henrissat B."/>
            <person name="Hibbett D."/>
            <person name="Martinez A.T."/>
            <person name="Grigoriev I.V."/>
        </authorList>
    </citation>
    <scope>NUCLEOTIDE SEQUENCE</scope>
    <source>
        <strain evidence="2">CIRM-BRFM 674</strain>
    </source>
</reference>
<protein>
    <submittedName>
        <fullName evidence="2">Uncharacterized protein</fullName>
    </submittedName>
</protein>
<keyword evidence="3" id="KW-1185">Reference proteome</keyword>
<evidence type="ECO:0000313" key="2">
    <source>
        <dbReference type="EMBL" id="KAF9472645.1"/>
    </source>
</evidence>
<dbReference type="OrthoDB" id="128924at2759"/>
<keyword evidence="1" id="KW-0175">Coiled coil</keyword>
<organism evidence="2 3">
    <name type="scientific">Pholiota conissans</name>
    <dbReference type="NCBI Taxonomy" id="109636"/>
    <lineage>
        <taxon>Eukaryota</taxon>
        <taxon>Fungi</taxon>
        <taxon>Dikarya</taxon>
        <taxon>Basidiomycota</taxon>
        <taxon>Agaricomycotina</taxon>
        <taxon>Agaricomycetes</taxon>
        <taxon>Agaricomycetidae</taxon>
        <taxon>Agaricales</taxon>
        <taxon>Agaricineae</taxon>
        <taxon>Strophariaceae</taxon>
        <taxon>Pholiota</taxon>
    </lineage>
</organism>
<gene>
    <name evidence="2" type="ORF">BDN70DRAFT_900376</name>
</gene>
<evidence type="ECO:0000313" key="3">
    <source>
        <dbReference type="Proteomes" id="UP000807469"/>
    </source>
</evidence>
<accession>A0A9P6CT36</accession>
<dbReference type="EMBL" id="MU155512">
    <property type="protein sequence ID" value="KAF9472645.1"/>
    <property type="molecule type" value="Genomic_DNA"/>
</dbReference>
<feature type="coiled-coil region" evidence="1">
    <location>
        <begin position="2"/>
        <end position="29"/>
    </location>
</feature>
<feature type="non-terminal residue" evidence="2">
    <location>
        <position position="1"/>
    </location>
</feature>
<name>A0A9P6CT36_9AGAR</name>
<dbReference type="Proteomes" id="UP000807469">
    <property type="component" value="Unassembled WGS sequence"/>
</dbReference>
<comment type="caution">
    <text evidence="2">The sequence shown here is derived from an EMBL/GenBank/DDBJ whole genome shotgun (WGS) entry which is preliminary data.</text>
</comment>
<sequence>NADKARAHIEALQNTLQSTQAKRNSKAQEIDALTTRSKGLRAENDALKVALHDALDVAKQREEECDAAAGHARGARKVQEAAQVHIKQPETVLHNVKAKLVSK</sequence>
<proteinExistence type="predicted"/>